<evidence type="ECO:0000313" key="1">
    <source>
        <dbReference type="EMBL" id="KAG9481420.1"/>
    </source>
</evidence>
<proteinExistence type="predicted"/>
<organism evidence="1 2">
    <name type="scientific">Eleutherodactylus coqui</name>
    <name type="common">Puerto Rican coqui</name>
    <dbReference type="NCBI Taxonomy" id="57060"/>
    <lineage>
        <taxon>Eukaryota</taxon>
        <taxon>Metazoa</taxon>
        <taxon>Chordata</taxon>
        <taxon>Craniata</taxon>
        <taxon>Vertebrata</taxon>
        <taxon>Euteleostomi</taxon>
        <taxon>Amphibia</taxon>
        <taxon>Batrachia</taxon>
        <taxon>Anura</taxon>
        <taxon>Neobatrachia</taxon>
        <taxon>Hyloidea</taxon>
        <taxon>Eleutherodactylidae</taxon>
        <taxon>Eleutherodactylinae</taxon>
        <taxon>Eleutherodactylus</taxon>
        <taxon>Eleutherodactylus</taxon>
    </lineage>
</organism>
<comment type="caution">
    <text evidence="1">The sequence shown here is derived from an EMBL/GenBank/DDBJ whole genome shotgun (WGS) entry which is preliminary data.</text>
</comment>
<dbReference type="InterPro" id="IPR036397">
    <property type="entry name" value="RNaseH_sf"/>
</dbReference>
<protein>
    <submittedName>
        <fullName evidence="1">Uncharacterized protein</fullName>
    </submittedName>
</protein>
<dbReference type="EMBL" id="WNTK01000006">
    <property type="protein sequence ID" value="KAG9481420.1"/>
    <property type="molecule type" value="Genomic_DNA"/>
</dbReference>
<sequence>MCSSHGGFQEALASRRMLSRAHKSVTGSLHNIVTFRRSAWSADLSPTEHVWDHLGCQPQQLTSLHNLEAQLQQMWSDMLQDTIWNLYASMPTRITSYIQSRGRTTGY</sequence>
<keyword evidence="2" id="KW-1185">Reference proteome</keyword>
<dbReference type="Gene3D" id="3.30.420.10">
    <property type="entry name" value="Ribonuclease H-like superfamily/Ribonuclease H"/>
    <property type="match status" value="1"/>
</dbReference>
<dbReference type="GO" id="GO:0003676">
    <property type="term" value="F:nucleic acid binding"/>
    <property type="evidence" value="ECO:0007669"/>
    <property type="project" value="InterPro"/>
</dbReference>
<accession>A0A8J6F6F7</accession>
<gene>
    <name evidence="1" type="ORF">GDO78_010576</name>
</gene>
<evidence type="ECO:0000313" key="2">
    <source>
        <dbReference type="Proteomes" id="UP000770717"/>
    </source>
</evidence>
<dbReference type="AlphaFoldDB" id="A0A8J6F6F7"/>
<dbReference type="OrthoDB" id="25402at2759"/>
<name>A0A8J6F6F7_ELECQ</name>
<dbReference type="Proteomes" id="UP000770717">
    <property type="component" value="Unassembled WGS sequence"/>
</dbReference>
<reference evidence="1" key="1">
    <citation type="thesis" date="2020" institute="ProQuest LLC" country="789 East Eisenhower Parkway, Ann Arbor, MI, USA">
        <title>Comparative Genomics and Chromosome Evolution.</title>
        <authorList>
            <person name="Mudd A.B."/>
        </authorList>
    </citation>
    <scope>NUCLEOTIDE SEQUENCE</scope>
    <source>
        <strain evidence="1">HN-11 Male</strain>
        <tissue evidence="1">Kidney and liver</tissue>
    </source>
</reference>